<accession>A0ABD2ZM16</accession>
<evidence type="ECO:0000313" key="2">
    <source>
        <dbReference type="Proteomes" id="UP001630127"/>
    </source>
</evidence>
<proteinExistence type="predicted"/>
<organism evidence="1 2">
    <name type="scientific">Cinchona calisaya</name>
    <dbReference type="NCBI Taxonomy" id="153742"/>
    <lineage>
        <taxon>Eukaryota</taxon>
        <taxon>Viridiplantae</taxon>
        <taxon>Streptophyta</taxon>
        <taxon>Embryophyta</taxon>
        <taxon>Tracheophyta</taxon>
        <taxon>Spermatophyta</taxon>
        <taxon>Magnoliopsida</taxon>
        <taxon>eudicotyledons</taxon>
        <taxon>Gunneridae</taxon>
        <taxon>Pentapetalae</taxon>
        <taxon>asterids</taxon>
        <taxon>lamiids</taxon>
        <taxon>Gentianales</taxon>
        <taxon>Rubiaceae</taxon>
        <taxon>Cinchonoideae</taxon>
        <taxon>Cinchoneae</taxon>
        <taxon>Cinchona</taxon>
    </lineage>
</organism>
<sequence length="68" mass="7475">MRITDSGEGAVALVVYLVASLDCDLPWIFSATVVVDLVVMMVLESQEYFQMTSATTLNFAILSYVAHQ</sequence>
<protein>
    <submittedName>
        <fullName evidence="1">Uncharacterized protein</fullName>
    </submittedName>
</protein>
<dbReference type="EMBL" id="JBJUIK010000008">
    <property type="protein sequence ID" value="KAL3520456.1"/>
    <property type="molecule type" value="Genomic_DNA"/>
</dbReference>
<dbReference type="AlphaFoldDB" id="A0ABD2ZM16"/>
<name>A0ABD2ZM16_9GENT</name>
<comment type="caution">
    <text evidence="1">The sequence shown here is derived from an EMBL/GenBank/DDBJ whole genome shotgun (WGS) entry which is preliminary data.</text>
</comment>
<keyword evidence="2" id="KW-1185">Reference proteome</keyword>
<dbReference type="Proteomes" id="UP001630127">
    <property type="component" value="Unassembled WGS sequence"/>
</dbReference>
<gene>
    <name evidence="1" type="ORF">ACH5RR_018605</name>
</gene>
<evidence type="ECO:0000313" key="1">
    <source>
        <dbReference type="EMBL" id="KAL3520456.1"/>
    </source>
</evidence>
<reference evidence="1 2" key="1">
    <citation type="submission" date="2024-11" db="EMBL/GenBank/DDBJ databases">
        <title>A near-complete genome assembly of Cinchona calisaya.</title>
        <authorList>
            <person name="Lian D.C."/>
            <person name="Zhao X.W."/>
            <person name="Wei L."/>
        </authorList>
    </citation>
    <scope>NUCLEOTIDE SEQUENCE [LARGE SCALE GENOMIC DNA]</scope>
    <source>
        <tissue evidence="1">Nenye</tissue>
    </source>
</reference>